<reference evidence="1" key="1">
    <citation type="submission" date="2022-10" db="EMBL/GenBank/DDBJ databases">
        <title>Vagococcus sp. isolated from poultry meat.</title>
        <authorList>
            <person name="Johansson P."/>
            <person name="Bjorkroth J."/>
        </authorList>
    </citation>
    <scope>NUCLEOTIDE SEQUENCE</scope>
    <source>
        <strain evidence="1">PNs007</strain>
    </source>
</reference>
<evidence type="ECO:0000313" key="2">
    <source>
        <dbReference type="Proteomes" id="UP001147148"/>
    </source>
</evidence>
<comment type="caution">
    <text evidence="1">The sequence shown here is derived from an EMBL/GenBank/DDBJ whole genome shotgun (WGS) entry which is preliminary data.</text>
</comment>
<keyword evidence="2" id="KW-1185">Reference proteome</keyword>
<evidence type="ECO:0000313" key="1">
    <source>
        <dbReference type="EMBL" id="MDF0480272.1"/>
    </source>
</evidence>
<gene>
    <name evidence="1" type="ORF">OL233_08245</name>
</gene>
<dbReference type="Proteomes" id="UP001147148">
    <property type="component" value="Unassembled WGS sequence"/>
</dbReference>
<name>A0ABT5X2N6_9ENTE</name>
<protein>
    <submittedName>
        <fullName evidence="1">Phage tail family protein</fullName>
    </submittedName>
</protein>
<proteinExistence type="predicted"/>
<dbReference type="RefSeq" id="WP_275471857.1">
    <property type="nucleotide sequence ID" value="NZ_JAPDSH010000006.1"/>
</dbReference>
<dbReference type="Gene3D" id="2.40.30.200">
    <property type="match status" value="1"/>
</dbReference>
<organism evidence="1 2">
    <name type="scientific">Vagococcus proximus</name>
    <dbReference type="NCBI Taxonomy" id="2991417"/>
    <lineage>
        <taxon>Bacteria</taxon>
        <taxon>Bacillati</taxon>
        <taxon>Bacillota</taxon>
        <taxon>Bacilli</taxon>
        <taxon>Lactobacillales</taxon>
        <taxon>Enterococcaceae</taxon>
        <taxon>Vagococcus</taxon>
    </lineage>
</organism>
<sequence length="246" mass="27952">MSETIYFEYCGKKSSDFYLKLHNELAFTKPERDISFVEVPGIDGDVAIDNKRLKSVEFSFPVSLAMPSDKDLFLESSNLNSWLDADLDKYEGWGDLLLSYDPGFIYKAIHYSEYDIEHIMHTFGKSVIKFKMKPYKYVESGQLLSEVTNGQTLKNSWNLVAKPYIKITGSGDVKLSIAGQSLSLHSVDSYIEVDTLYQSVTKANKNEFEKLQTFPLPVLNKGNNSIKVVSGNVTKIEIKPRWCNKL</sequence>
<accession>A0ABT5X2N6</accession>
<dbReference type="EMBL" id="JAPDSH010000006">
    <property type="protein sequence ID" value="MDF0480272.1"/>
    <property type="molecule type" value="Genomic_DNA"/>
</dbReference>